<dbReference type="AlphaFoldDB" id="A0A543KNB4"/>
<organism evidence="3 4">
    <name type="scientific">Ornithinimicrobium humiphilum</name>
    <dbReference type="NCBI Taxonomy" id="125288"/>
    <lineage>
        <taxon>Bacteria</taxon>
        <taxon>Bacillati</taxon>
        <taxon>Actinomycetota</taxon>
        <taxon>Actinomycetes</taxon>
        <taxon>Micrococcales</taxon>
        <taxon>Ornithinimicrobiaceae</taxon>
        <taxon>Ornithinimicrobium</taxon>
    </lineage>
</organism>
<evidence type="ECO:0000313" key="3">
    <source>
        <dbReference type="EMBL" id="TQM96553.1"/>
    </source>
</evidence>
<sequence length="601" mass="63380">MSLSAVGLLVVVLVPLAVLVGVVLVVVRLARPGPSGTARAGASATQTSGQAVRRFFQFLLLTGLLVAAGSGVAGLLGRLLDPGRVLVRDDGGLALQLTFTFIALPIWAALAWWTSRRLRTDPAESRSLGWAAYLTIVGIISLVVAMVAWQEVLDGALTATTYRGQRLATALVWTAVWGGHRWWGRSVTPRPLLRAELLLGSLVGLLTAAAGLLMVVSPALRELFGLTSDSIVGGSLPDILRGAATLVVGAVVWAVYWLREAVRGPRDTGWLALVLLAGVAGGLLVAVVAASVLGYDVLVWLVGDPATTRATLHFAALPGELATLLVGLLVWWYHSAVLEAGAERRTEVRRVYEYVLAAVGLLAASAGLVMVLVTIVEAIAAGSDLVVGGSALNALLAALVLLAVGLPLWWWHWRSAQRARAASPAEELESPTRRTYLLVLFGLAGVVAVVALLTLVYLLLQDALESGIDVETMRSIRFPFGILATTSLLSAYHWTVFRTDRAETERRRSSGAPAPGGAAGTTRLRHVLLVGAGDPGVAAEVSRQVGASVQVMRRTDLHANPWVVEQVVALLQDVPTSSAVVLADTDGIRVVPVETLDPYTG</sequence>
<dbReference type="EMBL" id="VFPU01000001">
    <property type="protein sequence ID" value="TQM96553.1"/>
    <property type="molecule type" value="Genomic_DNA"/>
</dbReference>
<evidence type="ECO:0000256" key="1">
    <source>
        <dbReference type="SAM" id="Phobius"/>
    </source>
</evidence>
<feature type="transmembrane region" description="Helical" evidence="1">
    <location>
        <begin position="354"/>
        <end position="379"/>
    </location>
</feature>
<reference evidence="3 4" key="1">
    <citation type="submission" date="2019-06" db="EMBL/GenBank/DDBJ databases">
        <title>Sequencing the genomes of 1000 actinobacteria strains.</title>
        <authorList>
            <person name="Klenk H.-P."/>
        </authorList>
    </citation>
    <scope>NUCLEOTIDE SEQUENCE [LARGE SCALE GENOMIC DNA]</scope>
    <source>
        <strain evidence="3 4">DSM 12362</strain>
    </source>
</reference>
<proteinExistence type="predicted"/>
<evidence type="ECO:0000313" key="4">
    <source>
        <dbReference type="Proteomes" id="UP000315133"/>
    </source>
</evidence>
<dbReference type="RefSeq" id="WP_141818152.1">
    <property type="nucleotide sequence ID" value="NZ_BAAAIL010000003.1"/>
</dbReference>
<protein>
    <recommendedName>
        <fullName evidence="2">DUF5671 domain-containing protein</fullName>
    </recommendedName>
</protein>
<accession>A0A543KNB4</accession>
<feature type="transmembrane region" description="Helical" evidence="1">
    <location>
        <begin position="58"/>
        <end position="80"/>
    </location>
</feature>
<keyword evidence="1" id="KW-0812">Transmembrane</keyword>
<feature type="transmembrane region" description="Helical" evidence="1">
    <location>
        <begin position="239"/>
        <end position="258"/>
    </location>
</feature>
<feature type="transmembrane region" description="Helical" evidence="1">
    <location>
        <begin position="436"/>
        <end position="460"/>
    </location>
</feature>
<feature type="transmembrane region" description="Helical" evidence="1">
    <location>
        <begin position="167"/>
        <end position="184"/>
    </location>
</feature>
<feature type="transmembrane region" description="Helical" evidence="1">
    <location>
        <begin position="6"/>
        <end position="30"/>
    </location>
</feature>
<keyword evidence="4" id="KW-1185">Reference proteome</keyword>
<feature type="domain" description="DUF5671" evidence="2">
    <location>
        <begin position="54"/>
        <end position="178"/>
    </location>
</feature>
<dbReference type="OrthoDB" id="4819984at2"/>
<dbReference type="InterPro" id="IPR043728">
    <property type="entry name" value="DUF5671"/>
</dbReference>
<evidence type="ECO:0000259" key="2">
    <source>
        <dbReference type="Pfam" id="PF18920"/>
    </source>
</evidence>
<comment type="caution">
    <text evidence="3">The sequence shown here is derived from an EMBL/GenBank/DDBJ whole genome shotgun (WGS) entry which is preliminary data.</text>
</comment>
<name>A0A543KNB4_9MICO</name>
<dbReference type="Pfam" id="PF18920">
    <property type="entry name" value="DUF5671"/>
    <property type="match status" value="3"/>
</dbReference>
<feature type="transmembrane region" description="Helical" evidence="1">
    <location>
        <begin position="480"/>
        <end position="497"/>
    </location>
</feature>
<feature type="domain" description="DUF5671" evidence="2">
    <location>
        <begin position="350"/>
        <end position="484"/>
    </location>
</feature>
<feature type="transmembrane region" description="Helical" evidence="1">
    <location>
        <begin position="92"/>
        <end position="115"/>
    </location>
</feature>
<feature type="transmembrane region" description="Helical" evidence="1">
    <location>
        <begin position="312"/>
        <end position="333"/>
    </location>
</feature>
<keyword evidence="1" id="KW-0472">Membrane</keyword>
<feature type="transmembrane region" description="Helical" evidence="1">
    <location>
        <begin position="196"/>
        <end position="219"/>
    </location>
</feature>
<feature type="transmembrane region" description="Helical" evidence="1">
    <location>
        <begin position="270"/>
        <end position="292"/>
    </location>
</feature>
<feature type="domain" description="DUF5671" evidence="2">
    <location>
        <begin position="197"/>
        <end position="312"/>
    </location>
</feature>
<gene>
    <name evidence="3" type="ORF">FB476_1422</name>
</gene>
<feature type="transmembrane region" description="Helical" evidence="1">
    <location>
        <begin position="127"/>
        <end position="147"/>
    </location>
</feature>
<dbReference type="Proteomes" id="UP000315133">
    <property type="component" value="Unassembled WGS sequence"/>
</dbReference>
<feature type="transmembrane region" description="Helical" evidence="1">
    <location>
        <begin position="391"/>
        <end position="411"/>
    </location>
</feature>
<keyword evidence="1" id="KW-1133">Transmembrane helix</keyword>